<dbReference type="EMBL" id="JYDO01000012">
    <property type="protein sequence ID" value="KRZ78403.1"/>
    <property type="molecule type" value="Genomic_DNA"/>
</dbReference>
<dbReference type="AlphaFoldDB" id="A0A0V1N3J4"/>
<evidence type="ECO:0000313" key="2">
    <source>
        <dbReference type="Proteomes" id="UP000054843"/>
    </source>
</evidence>
<sequence>MAKTMRFGQLTYKLTFVLYHLEEVNKDETLNQNNVELQHKHHQDESSLQKVESNLPMEFQRYVLLPKMSNDQCELHFYSHLN</sequence>
<dbReference type="Proteomes" id="UP000054843">
    <property type="component" value="Unassembled WGS sequence"/>
</dbReference>
<gene>
    <name evidence="1" type="ORF">T10_5046</name>
</gene>
<accession>A0A0V1N3J4</accession>
<evidence type="ECO:0000313" key="1">
    <source>
        <dbReference type="EMBL" id="KRZ78403.1"/>
    </source>
</evidence>
<protein>
    <submittedName>
        <fullName evidence="1">Uncharacterized protein</fullName>
    </submittedName>
</protein>
<comment type="caution">
    <text evidence="1">The sequence shown here is derived from an EMBL/GenBank/DDBJ whole genome shotgun (WGS) entry which is preliminary data.</text>
</comment>
<proteinExistence type="predicted"/>
<name>A0A0V1N3J4_9BILA</name>
<reference evidence="1 2" key="1">
    <citation type="submission" date="2015-01" db="EMBL/GenBank/DDBJ databases">
        <title>Evolution of Trichinella species and genotypes.</title>
        <authorList>
            <person name="Korhonen P.K."/>
            <person name="Edoardo P."/>
            <person name="Giuseppe L.R."/>
            <person name="Gasser R.B."/>
        </authorList>
    </citation>
    <scope>NUCLEOTIDE SEQUENCE [LARGE SCALE GENOMIC DNA]</scope>
    <source>
        <strain evidence="1">ISS1980</strain>
    </source>
</reference>
<keyword evidence="2" id="KW-1185">Reference proteome</keyword>
<organism evidence="1 2">
    <name type="scientific">Trichinella papuae</name>
    <dbReference type="NCBI Taxonomy" id="268474"/>
    <lineage>
        <taxon>Eukaryota</taxon>
        <taxon>Metazoa</taxon>
        <taxon>Ecdysozoa</taxon>
        <taxon>Nematoda</taxon>
        <taxon>Enoplea</taxon>
        <taxon>Dorylaimia</taxon>
        <taxon>Trichinellida</taxon>
        <taxon>Trichinellidae</taxon>
        <taxon>Trichinella</taxon>
    </lineage>
</organism>